<dbReference type="InterPro" id="IPR011992">
    <property type="entry name" value="EF-hand-dom_pair"/>
</dbReference>
<dbReference type="EMBL" id="DS985250">
    <property type="protein sequence ID" value="EDV22180.1"/>
    <property type="molecule type" value="Genomic_DNA"/>
</dbReference>
<evidence type="ECO:0000313" key="3">
    <source>
        <dbReference type="EMBL" id="EDV22180.1"/>
    </source>
</evidence>
<dbReference type="GO" id="GO:0005509">
    <property type="term" value="F:calcium ion binding"/>
    <property type="evidence" value="ECO:0007669"/>
    <property type="project" value="InterPro"/>
</dbReference>
<dbReference type="SUPFAM" id="SSF47473">
    <property type="entry name" value="EF-hand"/>
    <property type="match status" value="1"/>
</dbReference>
<dbReference type="PANTHER" id="PTHR34830">
    <property type="entry name" value="SIMILAR TO HYPOTHETICAL PROTEIN MGC34837"/>
    <property type="match status" value="1"/>
</dbReference>
<dbReference type="KEGG" id="tad:TRIADDRAFT_59412"/>
<feature type="compositionally biased region" description="Polar residues" evidence="1">
    <location>
        <begin position="223"/>
        <end position="232"/>
    </location>
</feature>
<dbReference type="GeneID" id="6756548"/>
<evidence type="ECO:0000313" key="4">
    <source>
        <dbReference type="Proteomes" id="UP000009022"/>
    </source>
</evidence>
<dbReference type="RefSeq" id="XP_002115335.1">
    <property type="nucleotide sequence ID" value="XM_002115299.1"/>
</dbReference>
<dbReference type="Proteomes" id="UP000009022">
    <property type="component" value="Unassembled WGS sequence"/>
</dbReference>
<keyword evidence="4" id="KW-1185">Reference proteome</keyword>
<feature type="domain" description="EF-hand" evidence="2">
    <location>
        <begin position="275"/>
        <end position="310"/>
    </location>
</feature>
<feature type="compositionally biased region" description="Basic and acidic residues" evidence="1">
    <location>
        <begin position="210"/>
        <end position="222"/>
    </location>
</feature>
<evidence type="ECO:0000256" key="1">
    <source>
        <dbReference type="SAM" id="MobiDB-lite"/>
    </source>
</evidence>
<proteinExistence type="predicted"/>
<organism evidence="3 4">
    <name type="scientific">Trichoplax adhaerens</name>
    <name type="common">Trichoplax reptans</name>
    <dbReference type="NCBI Taxonomy" id="10228"/>
    <lineage>
        <taxon>Eukaryota</taxon>
        <taxon>Metazoa</taxon>
        <taxon>Placozoa</taxon>
        <taxon>Uniplacotomia</taxon>
        <taxon>Trichoplacea</taxon>
        <taxon>Trichoplacidae</taxon>
        <taxon>Trichoplax</taxon>
    </lineage>
</organism>
<feature type="region of interest" description="Disordered" evidence="1">
    <location>
        <begin position="194"/>
        <end position="233"/>
    </location>
</feature>
<sequence length="550" mass="62279">MKASQTAPFGTDHTPPIQTKIIGSKQVDFIDYDSINKANQKADLTALSSPPLLKKNLKQDNSNTYQKNLARTGINLSPAGSEHFLSPPTKRQQAILNEIKDQNQSQNTKVSPQQTLSSDLATGITSKATAYCDDGTKDYFNQGSPTLKKSTLDTLDKLTSPTLDKSNDSKLLFNDRTLNELKLSRSLPLNLSIANNNEEEKSGRHGHTRASTDHRVFGKNRDSPNLTNQSPLLDQGMPNLMQNEKAIRNILPPIAISDDQLGKKFHQQLQNFDRSKYKYIYNTIAMMDKGSTNCISRDELMEICRLYQIPIKDDELNQLFTYFQDPQNPKYAYYAEILKFMNAAQEGDFQNTRLTSHPSPSIGKKHHEDQALSNQESKTFSLFHDRQDAKLIQSLQKEFLSSKTQIELKGLIQAFQEINNSNISINMVKEICNRHHLPLSDSILNALIERCQNEDQGFNSSAFLLFLERAQPFPLLDSPNRVKDITNIKSLASQGIGKPMLENKFSSSSNQDMPDYVKNDQIRWQKDVLVKLDSISKEQEETLNISKYIL</sequence>
<dbReference type="InterPro" id="IPR040774">
    <property type="entry name" value="DUF5580"/>
</dbReference>
<dbReference type="HOGENOM" id="CLU_495527_0_0_1"/>
<name>B3S502_TRIAD</name>
<evidence type="ECO:0000259" key="2">
    <source>
        <dbReference type="PROSITE" id="PS50222"/>
    </source>
</evidence>
<dbReference type="InParanoid" id="B3S502"/>
<dbReference type="PhylomeDB" id="B3S502"/>
<dbReference type="OrthoDB" id="9989690at2759"/>
<protein>
    <recommendedName>
        <fullName evidence="2">EF-hand domain-containing protein</fullName>
    </recommendedName>
</protein>
<dbReference type="STRING" id="10228.B3S502"/>
<gene>
    <name evidence="3" type="ORF">TRIADDRAFT_59412</name>
</gene>
<dbReference type="CTD" id="6756548"/>
<dbReference type="PANTHER" id="PTHR34830:SF1">
    <property type="entry name" value="GENE 12695-RELATED"/>
    <property type="match status" value="1"/>
</dbReference>
<feature type="region of interest" description="Disordered" evidence="1">
    <location>
        <begin position="351"/>
        <end position="370"/>
    </location>
</feature>
<dbReference type="AlphaFoldDB" id="B3S502"/>
<dbReference type="Gene3D" id="1.10.238.10">
    <property type="entry name" value="EF-hand"/>
    <property type="match status" value="1"/>
</dbReference>
<reference evidence="3 4" key="1">
    <citation type="journal article" date="2008" name="Nature">
        <title>The Trichoplax genome and the nature of placozoans.</title>
        <authorList>
            <person name="Srivastava M."/>
            <person name="Begovic E."/>
            <person name="Chapman J."/>
            <person name="Putnam N.H."/>
            <person name="Hellsten U."/>
            <person name="Kawashima T."/>
            <person name="Kuo A."/>
            <person name="Mitros T."/>
            <person name="Salamov A."/>
            <person name="Carpenter M.L."/>
            <person name="Signorovitch A.Y."/>
            <person name="Moreno M.A."/>
            <person name="Kamm K."/>
            <person name="Grimwood J."/>
            <person name="Schmutz J."/>
            <person name="Shapiro H."/>
            <person name="Grigoriev I.V."/>
            <person name="Buss L.W."/>
            <person name="Schierwater B."/>
            <person name="Dellaporta S.L."/>
            <person name="Rokhsar D.S."/>
        </authorList>
    </citation>
    <scope>NUCLEOTIDE SEQUENCE [LARGE SCALE GENOMIC DNA]</scope>
    <source>
        <strain evidence="3 4">Grell-BS-1999</strain>
    </source>
</reference>
<dbReference type="PROSITE" id="PS50222">
    <property type="entry name" value="EF_HAND_2"/>
    <property type="match status" value="1"/>
</dbReference>
<accession>B3S502</accession>
<dbReference type="InterPro" id="IPR002048">
    <property type="entry name" value="EF_hand_dom"/>
</dbReference>